<gene>
    <name evidence="1" type="ORF">OUZ56_003058</name>
</gene>
<dbReference type="Proteomes" id="UP001234178">
    <property type="component" value="Unassembled WGS sequence"/>
</dbReference>
<organism evidence="1 2">
    <name type="scientific">Daphnia magna</name>
    <dbReference type="NCBI Taxonomy" id="35525"/>
    <lineage>
        <taxon>Eukaryota</taxon>
        <taxon>Metazoa</taxon>
        <taxon>Ecdysozoa</taxon>
        <taxon>Arthropoda</taxon>
        <taxon>Crustacea</taxon>
        <taxon>Branchiopoda</taxon>
        <taxon>Diplostraca</taxon>
        <taxon>Cladocera</taxon>
        <taxon>Anomopoda</taxon>
        <taxon>Daphniidae</taxon>
        <taxon>Daphnia</taxon>
    </lineage>
</organism>
<keyword evidence="2" id="KW-1185">Reference proteome</keyword>
<name>A0ABR0A7L5_9CRUS</name>
<proteinExistence type="predicted"/>
<sequence length="71" mass="8314">MLLSPGSAENVSKIRVKNREPVPSYRMDRNDDEIDAMMFFFEKRTVTQRVTVTMCCLKIMATTLRRGERKN</sequence>
<evidence type="ECO:0000313" key="1">
    <source>
        <dbReference type="EMBL" id="KAK4021131.1"/>
    </source>
</evidence>
<accession>A0ABR0A7L5</accession>
<dbReference type="EMBL" id="JAOYFB010000036">
    <property type="protein sequence ID" value="KAK4021131.1"/>
    <property type="molecule type" value="Genomic_DNA"/>
</dbReference>
<protein>
    <submittedName>
        <fullName evidence="1">Uncharacterized protein</fullName>
    </submittedName>
</protein>
<comment type="caution">
    <text evidence="1">The sequence shown here is derived from an EMBL/GenBank/DDBJ whole genome shotgun (WGS) entry which is preliminary data.</text>
</comment>
<evidence type="ECO:0000313" key="2">
    <source>
        <dbReference type="Proteomes" id="UP001234178"/>
    </source>
</evidence>
<reference evidence="1 2" key="1">
    <citation type="journal article" date="2023" name="Nucleic Acids Res.">
        <title>The hologenome of Daphnia magna reveals possible DNA methylation and microbiome-mediated evolution of the host genome.</title>
        <authorList>
            <person name="Chaturvedi A."/>
            <person name="Li X."/>
            <person name="Dhandapani V."/>
            <person name="Marshall H."/>
            <person name="Kissane S."/>
            <person name="Cuenca-Cambronero M."/>
            <person name="Asole G."/>
            <person name="Calvet F."/>
            <person name="Ruiz-Romero M."/>
            <person name="Marangio P."/>
            <person name="Guigo R."/>
            <person name="Rago D."/>
            <person name="Mirbahai L."/>
            <person name="Eastwood N."/>
            <person name="Colbourne J.K."/>
            <person name="Zhou J."/>
            <person name="Mallon E."/>
            <person name="Orsini L."/>
        </authorList>
    </citation>
    <scope>NUCLEOTIDE SEQUENCE [LARGE SCALE GENOMIC DNA]</scope>
    <source>
        <strain evidence="1">LRV0_1</strain>
    </source>
</reference>